<keyword evidence="5" id="KW-0808">Transferase</keyword>
<dbReference type="Pfam" id="PF00990">
    <property type="entry name" value="GGDEF"/>
    <property type="match status" value="1"/>
</dbReference>
<evidence type="ECO:0000256" key="2">
    <source>
        <dbReference type="ARBA" id="ARBA00034247"/>
    </source>
</evidence>
<evidence type="ECO:0000313" key="5">
    <source>
        <dbReference type="EMBL" id="URI08076.1"/>
    </source>
</evidence>
<keyword evidence="5" id="KW-0548">Nucleotidyltransferase</keyword>
<proteinExistence type="predicted"/>
<dbReference type="SUPFAM" id="SSF55073">
    <property type="entry name" value="Nucleotide cyclase"/>
    <property type="match status" value="1"/>
</dbReference>
<dbReference type="InterPro" id="IPR000160">
    <property type="entry name" value="GGDEF_dom"/>
</dbReference>
<dbReference type="InterPro" id="IPR029787">
    <property type="entry name" value="Nucleotide_cyclase"/>
</dbReference>
<dbReference type="PROSITE" id="PS50887">
    <property type="entry name" value="GGDEF"/>
    <property type="match status" value="1"/>
</dbReference>
<dbReference type="PANTHER" id="PTHR45138:SF9">
    <property type="entry name" value="DIGUANYLATE CYCLASE DGCM-RELATED"/>
    <property type="match status" value="1"/>
</dbReference>
<organism evidence="5 6">
    <name type="scientific">Aquincola tertiaricarbonis</name>
    <dbReference type="NCBI Taxonomy" id="391953"/>
    <lineage>
        <taxon>Bacteria</taxon>
        <taxon>Pseudomonadati</taxon>
        <taxon>Pseudomonadota</taxon>
        <taxon>Betaproteobacteria</taxon>
        <taxon>Burkholderiales</taxon>
        <taxon>Sphaerotilaceae</taxon>
        <taxon>Aquincola</taxon>
    </lineage>
</organism>
<evidence type="ECO:0000259" key="4">
    <source>
        <dbReference type="PROSITE" id="PS50887"/>
    </source>
</evidence>
<evidence type="ECO:0000313" key="6">
    <source>
        <dbReference type="Proteomes" id="UP001056201"/>
    </source>
</evidence>
<comment type="catalytic activity">
    <reaction evidence="2">
        <text>2 GTP = 3',3'-c-di-GMP + 2 diphosphate</text>
        <dbReference type="Rhea" id="RHEA:24898"/>
        <dbReference type="ChEBI" id="CHEBI:33019"/>
        <dbReference type="ChEBI" id="CHEBI:37565"/>
        <dbReference type="ChEBI" id="CHEBI:58805"/>
        <dbReference type="EC" id="2.7.7.65"/>
    </reaction>
</comment>
<dbReference type="EMBL" id="CP097635">
    <property type="protein sequence ID" value="URI08076.1"/>
    <property type="molecule type" value="Genomic_DNA"/>
</dbReference>
<dbReference type="CDD" id="cd01949">
    <property type="entry name" value="GGDEF"/>
    <property type="match status" value="1"/>
</dbReference>
<reference evidence="5" key="1">
    <citation type="submission" date="2022-05" db="EMBL/GenBank/DDBJ databases">
        <title>An RpoN-dependent PEP-CTERM gene is involved in floc formation of an Aquincola tertiaricarbonis strain.</title>
        <authorList>
            <person name="Qiu D."/>
            <person name="Xia M."/>
        </authorList>
    </citation>
    <scope>NUCLEOTIDE SEQUENCE</scope>
    <source>
        <strain evidence="5">RN12</strain>
    </source>
</reference>
<keyword evidence="6" id="KW-1185">Reference proteome</keyword>
<dbReference type="NCBIfam" id="TIGR00254">
    <property type="entry name" value="GGDEF"/>
    <property type="match status" value="1"/>
</dbReference>
<dbReference type="InterPro" id="IPR043128">
    <property type="entry name" value="Rev_trsase/Diguanyl_cyclase"/>
</dbReference>
<evidence type="ECO:0000259" key="3">
    <source>
        <dbReference type="PROSITE" id="PS50112"/>
    </source>
</evidence>
<dbReference type="CDD" id="cd00130">
    <property type="entry name" value="PAS"/>
    <property type="match status" value="1"/>
</dbReference>
<dbReference type="Gene3D" id="3.30.70.270">
    <property type="match status" value="1"/>
</dbReference>
<dbReference type="Proteomes" id="UP001056201">
    <property type="component" value="Chromosome 1"/>
</dbReference>
<dbReference type="GO" id="GO:0052621">
    <property type="term" value="F:diguanylate cyclase activity"/>
    <property type="evidence" value="ECO:0007669"/>
    <property type="project" value="UniProtKB-EC"/>
</dbReference>
<dbReference type="NCBIfam" id="TIGR00229">
    <property type="entry name" value="sensory_box"/>
    <property type="match status" value="1"/>
</dbReference>
<dbReference type="EC" id="2.7.7.65" evidence="1"/>
<dbReference type="InterPro" id="IPR035965">
    <property type="entry name" value="PAS-like_dom_sf"/>
</dbReference>
<dbReference type="Pfam" id="PF08448">
    <property type="entry name" value="PAS_4"/>
    <property type="match status" value="1"/>
</dbReference>
<dbReference type="SMART" id="SM00267">
    <property type="entry name" value="GGDEF"/>
    <property type="match status" value="1"/>
</dbReference>
<evidence type="ECO:0000256" key="1">
    <source>
        <dbReference type="ARBA" id="ARBA00012528"/>
    </source>
</evidence>
<dbReference type="SUPFAM" id="SSF55785">
    <property type="entry name" value="PYP-like sensor domain (PAS domain)"/>
    <property type="match status" value="1"/>
</dbReference>
<name>A0ABY4SAK9_AQUTE</name>
<dbReference type="RefSeq" id="WP_250196298.1">
    <property type="nucleotide sequence ID" value="NZ_CP097635.1"/>
</dbReference>
<dbReference type="Gene3D" id="3.30.450.20">
    <property type="entry name" value="PAS domain"/>
    <property type="match status" value="2"/>
</dbReference>
<sequence length="442" mass="48334">MQLAHPGLEEEFEALTQFLYMAPIGLVQLRPDGEILMINPLCAQLLIPLSPRGDLSNLFTALADLVPDLAHQVANFTARDGVVCDAMQLPVRGLAGSRDAPRMLSLTLLKLDDERLMAMLSDVTQQVQREQALRQNHAWIHTLATGLTDYTLMTLDAQGRVQSWNPSVKRVTGHGRASVVNQSCALFYPEGTMSPERLADRLADASRSGWSLDEGWRQHADGSRYWGSCLLAPLHAPDTQAAADQGFTLIIRDVSDQRESTEALRRSVMSDHLTGVANRRAFFDAAENEVQHWLRAPRSLSLVLVDADHFKRINDAHGHAAGDAVLRHLAAGLKAAFREVDVVARLGGEEFVVLLPGANLDAAEGLARRVCREIASRAVEVEGSLIRYTISAGVATMEPGIDDVDTLVKRADAAMYAAKHSGRNRVVRWDTSLRGAAVPRPA</sequence>
<dbReference type="PROSITE" id="PS50112">
    <property type="entry name" value="PAS"/>
    <property type="match status" value="1"/>
</dbReference>
<gene>
    <name evidence="5" type="ORF">MW290_05710</name>
</gene>
<accession>A0ABY4SAK9</accession>
<feature type="domain" description="GGDEF" evidence="4">
    <location>
        <begin position="298"/>
        <end position="431"/>
    </location>
</feature>
<dbReference type="InterPro" id="IPR000014">
    <property type="entry name" value="PAS"/>
</dbReference>
<dbReference type="InterPro" id="IPR050469">
    <property type="entry name" value="Diguanylate_Cyclase"/>
</dbReference>
<dbReference type="InterPro" id="IPR013656">
    <property type="entry name" value="PAS_4"/>
</dbReference>
<protein>
    <recommendedName>
        <fullName evidence="1">diguanylate cyclase</fullName>
        <ecNumber evidence="1">2.7.7.65</ecNumber>
    </recommendedName>
</protein>
<dbReference type="PANTHER" id="PTHR45138">
    <property type="entry name" value="REGULATORY COMPONENTS OF SENSORY TRANSDUCTION SYSTEM"/>
    <property type="match status" value="1"/>
</dbReference>
<feature type="domain" description="PAS" evidence="3">
    <location>
        <begin position="152"/>
        <end position="206"/>
    </location>
</feature>